<dbReference type="OrthoDB" id="3542061at2"/>
<dbReference type="EMBL" id="ACLF03000006">
    <property type="protein sequence ID" value="EFQ82707.1"/>
    <property type="molecule type" value="Genomic_DNA"/>
</dbReference>
<gene>
    <name evidence="1" type="ORF">HMPREF0063_11916</name>
</gene>
<sequence length="119" mass="13336">MVFTYNIKDLNSVGQVRLLLNDVDEHAPVFQDEEIAAFLLMEGEQVKLAAAQAIDVNASNELLASKVLRTQDLQVDGAKVADAMRAHAKALRQQHFDALEGDGYFEVVEYDQYPWPELT</sequence>
<protein>
    <submittedName>
        <fullName evidence="1">Uncharacterized protein</fullName>
    </submittedName>
</protein>
<dbReference type="Proteomes" id="UP000003111">
    <property type="component" value="Unassembled WGS sequence"/>
</dbReference>
<accession>E2SDY0</accession>
<dbReference type="AlphaFoldDB" id="E2SDY0"/>
<organism evidence="1 2">
    <name type="scientific">Aeromicrobium marinum DSM 15272</name>
    <dbReference type="NCBI Taxonomy" id="585531"/>
    <lineage>
        <taxon>Bacteria</taxon>
        <taxon>Bacillati</taxon>
        <taxon>Actinomycetota</taxon>
        <taxon>Actinomycetes</taxon>
        <taxon>Propionibacteriales</taxon>
        <taxon>Nocardioidaceae</taxon>
        <taxon>Aeromicrobium</taxon>
    </lineage>
</organism>
<evidence type="ECO:0000313" key="2">
    <source>
        <dbReference type="Proteomes" id="UP000003111"/>
    </source>
</evidence>
<dbReference type="STRING" id="585531.HMPREF0063_11916"/>
<dbReference type="HOGENOM" id="CLU_2056344_0_0_11"/>
<proteinExistence type="predicted"/>
<reference evidence="1" key="1">
    <citation type="submission" date="2010-08" db="EMBL/GenBank/DDBJ databases">
        <authorList>
            <person name="Muzny D."/>
            <person name="Qin X."/>
            <person name="Buhay C."/>
            <person name="Dugan-Rocha S."/>
            <person name="Ding Y."/>
            <person name="Chen G."/>
            <person name="Hawes A."/>
            <person name="Holder M."/>
            <person name="Jhangiani S."/>
            <person name="Johnson A."/>
            <person name="Khan Z."/>
            <person name="Li Z."/>
            <person name="Liu W."/>
            <person name="Liu X."/>
            <person name="Perez L."/>
            <person name="Shen H."/>
            <person name="Wang Q."/>
            <person name="Watt J."/>
            <person name="Xi L."/>
            <person name="Xin Y."/>
            <person name="Zhou J."/>
            <person name="Deng J."/>
            <person name="Jiang H."/>
            <person name="Liu Y."/>
            <person name="Qu J."/>
            <person name="Song X.-Z."/>
            <person name="Zhang L."/>
            <person name="Villasana D."/>
            <person name="Johnson A."/>
            <person name="Liu J."/>
            <person name="Liyanage D."/>
            <person name="Lorensuhewa L."/>
            <person name="Robinson T."/>
            <person name="Song A."/>
            <person name="Song B.-B."/>
            <person name="Dinh H."/>
            <person name="Thornton R."/>
            <person name="Coyle M."/>
            <person name="Francisco L."/>
            <person name="Jackson L."/>
            <person name="Javaid M."/>
            <person name="Korchina V."/>
            <person name="Kovar C."/>
            <person name="Mata R."/>
            <person name="Mathew T."/>
            <person name="Ngo R."/>
            <person name="Nguyen L."/>
            <person name="Nguyen N."/>
            <person name="Okwuonu G."/>
            <person name="Ongeri F."/>
            <person name="Pham C."/>
            <person name="Simmons D."/>
            <person name="Wilczek-Boney K."/>
            <person name="Hale W."/>
            <person name="Jakkamsetti A."/>
            <person name="Pham P."/>
            <person name="Ruth R."/>
            <person name="San Lucas F."/>
            <person name="Warren J."/>
            <person name="Zhang J."/>
            <person name="Zhao Z."/>
            <person name="Zhou C."/>
            <person name="Zhu D."/>
            <person name="Lee S."/>
            <person name="Bess C."/>
            <person name="Blankenburg K."/>
            <person name="Forbes L."/>
            <person name="Fu Q."/>
            <person name="Gubbala S."/>
            <person name="Hirani K."/>
            <person name="Jayaseelan J.C."/>
            <person name="Lara F."/>
            <person name="Munidasa M."/>
            <person name="Palculict T."/>
            <person name="Patil S."/>
            <person name="Pu L.-L."/>
            <person name="Saada N."/>
            <person name="Tang L."/>
            <person name="Weissenberger G."/>
            <person name="Zhu Y."/>
            <person name="Hemphill L."/>
            <person name="Shang Y."/>
            <person name="Youmans B."/>
            <person name="Ayvaz T."/>
            <person name="Ross M."/>
            <person name="Santibanez J."/>
            <person name="Aqrawi P."/>
            <person name="Gross S."/>
            <person name="Joshi V."/>
            <person name="Fowler G."/>
            <person name="Nazareth L."/>
            <person name="Reid J."/>
            <person name="Worley K."/>
            <person name="Petrosino J."/>
            <person name="Highlander S."/>
            <person name="Gibbs R."/>
        </authorList>
    </citation>
    <scope>NUCLEOTIDE SEQUENCE [LARGE SCALE GENOMIC DNA]</scope>
    <source>
        <strain evidence="1">DSM 15272</strain>
    </source>
</reference>
<name>E2SDY0_9ACTN</name>
<dbReference type="RefSeq" id="WP_007077008.1">
    <property type="nucleotide sequence ID" value="NZ_CM001024.1"/>
</dbReference>
<evidence type="ECO:0000313" key="1">
    <source>
        <dbReference type="EMBL" id="EFQ82707.1"/>
    </source>
</evidence>
<dbReference type="eggNOG" id="ENOG5031YP9">
    <property type="taxonomic scope" value="Bacteria"/>
</dbReference>
<comment type="caution">
    <text evidence="1">The sequence shown here is derived from an EMBL/GenBank/DDBJ whole genome shotgun (WGS) entry which is preliminary data.</text>
</comment>
<keyword evidence="2" id="KW-1185">Reference proteome</keyword>